<organism evidence="2">
    <name type="scientific">mine drainage metagenome</name>
    <dbReference type="NCBI Taxonomy" id="410659"/>
    <lineage>
        <taxon>unclassified sequences</taxon>
        <taxon>metagenomes</taxon>
        <taxon>ecological metagenomes</taxon>
    </lineage>
</organism>
<dbReference type="EMBL" id="AUZZ01002443">
    <property type="protein sequence ID" value="EQD60489.1"/>
    <property type="molecule type" value="Genomic_DNA"/>
</dbReference>
<proteinExistence type="predicted"/>
<dbReference type="Pfam" id="PF14819">
    <property type="entry name" value="QueF_N"/>
    <property type="match status" value="1"/>
</dbReference>
<feature type="domain" description="NADPH-dependent 7-cyano-7-deazaguanine reductase N-terminal" evidence="1">
    <location>
        <begin position="15"/>
        <end position="126"/>
    </location>
</feature>
<reference evidence="2" key="2">
    <citation type="journal article" date="2014" name="ISME J.">
        <title>Microbial stratification in low pH oxic and suboxic macroscopic growths along an acid mine drainage.</title>
        <authorList>
            <person name="Mendez-Garcia C."/>
            <person name="Mesa V."/>
            <person name="Sprenger R.R."/>
            <person name="Richter M."/>
            <person name="Diez M.S."/>
            <person name="Solano J."/>
            <person name="Bargiela R."/>
            <person name="Golyshina O.V."/>
            <person name="Manteca A."/>
            <person name="Ramos J.L."/>
            <person name="Gallego J.R."/>
            <person name="Llorente I."/>
            <person name="Martins Dos Santos V.A."/>
            <person name="Jensen O.N."/>
            <person name="Pelaez A.I."/>
            <person name="Sanchez J."/>
            <person name="Ferrer M."/>
        </authorList>
    </citation>
    <scope>NUCLEOTIDE SEQUENCE</scope>
</reference>
<dbReference type="InterPro" id="IPR043133">
    <property type="entry name" value="GTP-CH-I_C/QueF"/>
</dbReference>
<reference evidence="2" key="1">
    <citation type="submission" date="2013-08" db="EMBL/GenBank/DDBJ databases">
        <authorList>
            <person name="Mendez C."/>
            <person name="Richter M."/>
            <person name="Ferrer M."/>
            <person name="Sanchez J."/>
        </authorList>
    </citation>
    <scope>NUCLEOTIDE SEQUENCE</scope>
</reference>
<protein>
    <submittedName>
        <fullName evidence="2">7-cyano-7-deazaguanine reductase</fullName>
    </submittedName>
</protein>
<name>T1C5B7_9ZZZZ</name>
<sequence length="142" mass="15162">MNPYEHTALGKPAVYPRHIDASVLAPIPRAAARADLGLAPHAPLPFHGEDLWGCYELSWLDDRGKPVRALAELRVPADSPQLIESKSLKLYLNGYAGARMADADAARARIAQDLSAAAGSAVQVALLDSAVWARLRLHAPPG</sequence>
<dbReference type="Gene3D" id="3.30.1130.10">
    <property type="match status" value="1"/>
</dbReference>
<dbReference type="InterPro" id="IPR029139">
    <property type="entry name" value="QueF_N"/>
</dbReference>
<dbReference type="AlphaFoldDB" id="T1C5B7"/>
<evidence type="ECO:0000313" key="2">
    <source>
        <dbReference type="EMBL" id="EQD60489.1"/>
    </source>
</evidence>
<evidence type="ECO:0000259" key="1">
    <source>
        <dbReference type="Pfam" id="PF14819"/>
    </source>
</evidence>
<accession>T1C5B7</accession>
<comment type="caution">
    <text evidence="2">The sequence shown here is derived from an EMBL/GenBank/DDBJ whole genome shotgun (WGS) entry which is preliminary data.</text>
</comment>
<gene>
    <name evidence="2" type="ORF">B2A_03668</name>
</gene>